<dbReference type="RefSeq" id="WP_156740435.1">
    <property type="nucleotide sequence ID" value="NZ_CACRYJ010000022.1"/>
</dbReference>
<evidence type="ECO:0000313" key="3">
    <source>
        <dbReference type="Proteomes" id="UP000419743"/>
    </source>
</evidence>
<evidence type="ECO:0000259" key="1">
    <source>
        <dbReference type="Pfam" id="PF17128"/>
    </source>
</evidence>
<accession>A0A7M4DHL3</accession>
<dbReference type="AlphaFoldDB" id="A0A7M4DHL3"/>
<proteinExistence type="predicted"/>
<comment type="caution">
    <text evidence="2">The sequence shown here is derived from an EMBL/GenBank/DDBJ whole genome shotgun (WGS) entry which is preliminary data.</text>
</comment>
<dbReference type="InterPro" id="IPR033396">
    <property type="entry name" value="DUF5107"/>
</dbReference>
<sequence length="630" mass="68359">MSNVAITTAVVPMSRLGTDGELILDGGGGRRPTPAEERVLGVGAAHLERRPTVLPYRYQDAYGRDIQDTQQRVAVLDNGRLRATFGLDQGGRLLSLVDLETQREALHRLDAIQFANLALRNAWFAGGVEWNLGTTGHWGLTAEPVAAGIVGDGVLRMWAYERLLGVTWRLDAWLPDGSDSLFTHVLIENPTDADLPVYWWSNIAVPQSEDTRVVVAADRALHFGYASSLSEVRFPVRDGVDVSWPARHAGSADYFCITSSEHPWIAAVDGDGLGLGQASTSRLGGRKVFTWGGSPGGLTWQKWLSGGKSYAEIQAGLARTQLEHLRLPAGESWRFTESYRPVRIDGGNRDWDEVVAAAARATVDEEMLDRAHEHLTALERTAVDEHPLRGGVDALGWGALEVAAGHRGFDPATPFDPQLLGVEQQAWLDLARTGAVSPALQRGAAVGPQWSAHLAVAEPGWLRDLLLGHAQHAAGDTERARQLWRSSADAHASPDAWRALALTAPDGASRARDLVRAHELDRSRTGLAIEALTALLEESHVEEALGLVERLSDEAKGHPRVAYLECLALIRVGDAAGAERLLEAPLVLPDLREGDLGLDRLWDEFQRLVGTDAPLPAHYDFRMAPGLDGG</sequence>
<evidence type="ECO:0000313" key="2">
    <source>
        <dbReference type="EMBL" id="VZO36406.1"/>
    </source>
</evidence>
<reference evidence="2 3" key="1">
    <citation type="submission" date="2019-11" db="EMBL/GenBank/DDBJ databases">
        <authorList>
            <person name="Criscuolo A."/>
        </authorList>
    </citation>
    <scope>NUCLEOTIDE SEQUENCE [LARGE SCALE GENOMIC DNA]</scope>
    <source>
        <strain evidence="2">CIP111667</strain>
    </source>
</reference>
<name>A0A7M4DHL3_9MICO</name>
<dbReference type="Pfam" id="PF17128">
    <property type="entry name" value="DUF5107"/>
    <property type="match status" value="1"/>
</dbReference>
<dbReference type="EMBL" id="CACRYJ010000022">
    <property type="protein sequence ID" value="VZO36406.1"/>
    <property type="molecule type" value="Genomic_DNA"/>
</dbReference>
<keyword evidence="3" id="KW-1185">Reference proteome</keyword>
<gene>
    <name evidence="2" type="ORF">HALOF300_01611</name>
</gene>
<dbReference type="Proteomes" id="UP000419743">
    <property type="component" value="Unassembled WGS sequence"/>
</dbReference>
<organism evidence="2 3">
    <name type="scientific">Occultella aeris</name>
    <dbReference type="NCBI Taxonomy" id="2761496"/>
    <lineage>
        <taxon>Bacteria</taxon>
        <taxon>Bacillati</taxon>
        <taxon>Actinomycetota</taxon>
        <taxon>Actinomycetes</taxon>
        <taxon>Micrococcales</taxon>
        <taxon>Ruaniaceae</taxon>
        <taxon>Occultella</taxon>
    </lineage>
</organism>
<feature type="domain" description="DUF5107" evidence="1">
    <location>
        <begin position="52"/>
        <end position="326"/>
    </location>
</feature>
<protein>
    <recommendedName>
        <fullName evidence="1">DUF5107 domain-containing protein</fullName>
    </recommendedName>
</protein>